<dbReference type="NCBIfam" id="TIGR02424">
    <property type="entry name" value="TF_pcaQ"/>
    <property type="match status" value="1"/>
</dbReference>
<dbReference type="PROSITE" id="PS50931">
    <property type="entry name" value="HTH_LYSR"/>
    <property type="match status" value="1"/>
</dbReference>
<dbReference type="Pfam" id="PF00126">
    <property type="entry name" value="HTH_1"/>
    <property type="match status" value="1"/>
</dbReference>
<evidence type="ECO:0000313" key="7">
    <source>
        <dbReference type="Proteomes" id="UP001595721"/>
    </source>
</evidence>
<sequence>MDRRIKIRHLQAFVEITRRKSLKRAAERLLLTQPAMSRTLSELEEILGATLLERGRGGVALTAQGEFFLGFAQASLSALERGLDGMQGFGPEARLRLRVGALPSVAARLMPEVMEDLARTAPEMRLTIADGSHAHLIGLLNRGELDVVLGRMGEPETMRGISFTQLYLEEVAMVVRPGHPILADPDLRRIGEWPVIYPPEKSAIRPFVRRLLVAEGVALPPDRVETVSGDFGRARTRGSDSIWIISTGVVAREIAEGTLVRLPFDMGITRGPVGLMMRAAEDDTAERRLFAQALERTIARLGLAI</sequence>
<dbReference type="Gene3D" id="1.10.10.10">
    <property type="entry name" value="Winged helix-like DNA-binding domain superfamily/Winged helix DNA-binding domain"/>
    <property type="match status" value="1"/>
</dbReference>
<keyword evidence="7" id="KW-1185">Reference proteome</keyword>
<evidence type="ECO:0000259" key="5">
    <source>
        <dbReference type="PROSITE" id="PS50931"/>
    </source>
</evidence>
<dbReference type="PANTHER" id="PTHR30419:SF8">
    <property type="entry name" value="NITROGEN ASSIMILATION TRANSCRIPTIONAL ACTIVATOR-RELATED"/>
    <property type="match status" value="1"/>
</dbReference>
<dbReference type="SUPFAM" id="SSF53850">
    <property type="entry name" value="Periplasmic binding protein-like II"/>
    <property type="match status" value="1"/>
</dbReference>
<name>A0ABV7R5C4_9RHOB</name>
<dbReference type="PANTHER" id="PTHR30419">
    <property type="entry name" value="HTH-TYPE TRANSCRIPTIONAL REGULATOR YBHD"/>
    <property type="match status" value="1"/>
</dbReference>
<proteinExistence type="inferred from homology"/>
<dbReference type="InterPro" id="IPR012787">
    <property type="entry name" value="TF_PcaQ"/>
</dbReference>
<evidence type="ECO:0000256" key="4">
    <source>
        <dbReference type="ARBA" id="ARBA00023163"/>
    </source>
</evidence>
<dbReference type="Pfam" id="PF03466">
    <property type="entry name" value="LysR_substrate"/>
    <property type="match status" value="1"/>
</dbReference>
<protein>
    <submittedName>
        <fullName evidence="6">Pca operon transcription factor PcaQ</fullName>
    </submittedName>
</protein>
<comment type="caution">
    <text evidence="6">The sequence shown here is derived from an EMBL/GenBank/DDBJ whole genome shotgun (WGS) entry which is preliminary data.</text>
</comment>
<evidence type="ECO:0000256" key="3">
    <source>
        <dbReference type="ARBA" id="ARBA00023125"/>
    </source>
</evidence>
<dbReference type="InterPro" id="IPR000847">
    <property type="entry name" value="LysR_HTH_N"/>
</dbReference>
<keyword evidence="4" id="KW-0804">Transcription</keyword>
<keyword evidence="3" id="KW-0238">DNA-binding</keyword>
<dbReference type="RefSeq" id="WP_374427985.1">
    <property type="nucleotide sequence ID" value="NZ_JBHRXJ010000011.1"/>
</dbReference>
<dbReference type="InterPro" id="IPR036390">
    <property type="entry name" value="WH_DNA-bd_sf"/>
</dbReference>
<gene>
    <name evidence="6" type="primary">pcaQ</name>
    <name evidence="6" type="ORF">ACFOMH_14565</name>
</gene>
<comment type="similarity">
    <text evidence="1">Belongs to the LysR transcriptional regulatory family.</text>
</comment>
<evidence type="ECO:0000256" key="1">
    <source>
        <dbReference type="ARBA" id="ARBA00009437"/>
    </source>
</evidence>
<dbReference type="SUPFAM" id="SSF46785">
    <property type="entry name" value="Winged helix' DNA-binding domain"/>
    <property type="match status" value="1"/>
</dbReference>
<dbReference type="EMBL" id="JBHRXJ010000011">
    <property type="protein sequence ID" value="MFC3529400.1"/>
    <property type="molecule type" value="Genomic_DNA"/>
</dbReference>
<dbReference type="Proteomes" id="UP001595721">
    <property type="component" value="Unassembled WGS sequence"/>
</dbReference>
<dbReference type="PRINTS" id="PR00039">
    <property type="entry name" value="HTHLYSR"/>
</dbReference>
<dbReference type="Gene3D" id="3.40.190.10">
    <property type="entry name" value="Periplasmic binding protein-like II"/>
    <property type="match status" value="2"/>
</dbReference>
<dbReference type="InterPro" id="IPR005119">
    <property type="entry name" value="LysR_subst-bd"/>
</dbReference>
<evidence type="ECO:0000256" key="2">
    <source>
        <dbReference type="ARBA" id="ARBA00023015"/>
    </source>
</evidence>
<feature type="domain" description="HTH lysR-type" evidence="5">
    <location>
        <begin position="5"/>
        <end position="62"/>
    </location>
</feature>
<evidence type="ECO:0000313" key="6">
    <source>
        <dbReference type="EMBL" id="MFC3529400.1"/>
    </source>
</evidence>
<keyword evidence="2" id="KW-0805">Transcription regulation</keyword>
<dbReference type="InterPro" id="IPR050950">
    <property type="entry name" value="HTH-type_LysR_regulators"/>
</dbReference>
<reference evidence="7" key="1">
    <citation type="journal article" date="2019" name="Int. J. Syst. Evol. Microbiol.">
        <title>The Global Catalogue of Microorganisms (GCM) 10K type strain sequencing project: providing services to taxonomists for standard genome sequencing and annotation.</title>
        <authorList>
            <consortium name="The Broad Institute Genomics Platform"/>
            <consortium name="The Broad Institute Genome Sequencing Center for Infectious Disease"/>
            <person name="Wu L."/>
            <person name="Ma J."/>
        </authorList>
    </citation>
    <scope>NUCLEOTIDE SEQUENCE [LARGE SCALE GENOMIC DNA]</scope>
    <source>
        <strain evidence="7">KCTC 42899</strain>
    </source>
</reference>
<accession>A0ABV7R5C4</accession>
<dbReference type="InterPro" id="IPR036388">
    <property type="entry name" value="WH-like_DNA-bd_sf"/>
</dbReference>
<organism evidence="6 7">
    <name type="scientific">Paracoccus mangrovi</name>
    <dbReference type="NCBI Taxonomy" id="1715645"/>
    <lineage>
        <taxon>Bacteria</taxon>
        <taxon>Pseudomonadati</taxon>
        <taxon>Pseudomonadota</taxon>
        <taxon>Alphaproteobacteria</taxon>
        <taxon>Rhodobacterales</taxon>
        <taxon>Paracoccaceae</taxon>
        <taxon>Paracoccus</taxon>
    </lineage>
</organism>